<feature type="transmembrane region" description="Helical" evidence="8">
    <location>
        <begin position="36"/>
        <end position="58"/>
    </location>
</feature>
<dbReference type="Proteomes" id="UP000318231">
    <property type="component" value="Chromosome"/>
</dbReference>
<accession>A0AAP9ADC1</accession>
<keyword evidence="4" id="KW-1003">Cell membrane</keyword>
<dbReference type="GO" id="GO:0022857">
    <property type="term" value="F:transmembrane transporter activity"/>
    <property type="evidence" value="ECO:0007669"/>
    <property type="project" value="InterPro"/>
</dbReference>
<feature type="transmembrane region" description="Helical" evidence="8">
    <location>
        <begin position="78"/>
        <end position="101"/>
    </location>
</feature>
<feature type="transmembrane region" description="Helical" evidence="8">
    <location>
        <begin position="138"/>
        <end position="159"/>
    </location>
</feature>
<protein>
    <submittedName>
        <fullName evidence="10">Iron ABC transporter permease</fullName>
    </submittedName>
</protein>
<reference evidence="9 14" key="3">
    <citation type="submission" date="2021-10" db="EMBL/GenBank/DDBJ databases">
        <title>Sequencing the mobilome of antimicrobial resistant bacterial isolates spanning a range of GC content: The potential of a sustainable low cost, low infrastructure approach for surveillance with Oxford Nanopore sequencing.</title>
        <authorList>
            <person name="Sands K."/>
        </authorList>
    </citation>
    <scope>NUCLEOTIDE SEQUENCE [LARGE SCALE GENOMIC DNA]</scope>
    <source>
        <strain evidence="9 14">MIN-202</strain>
    </source>
</reference>
<keyword evidence="6 8" id="KW-1133">Transmembrane helix</keyword>
<evidence type="ECO:0000313" key="9">
    <source>
        <dbReference type="EMBL" id="MCF1349202.1"/>
    </source>
</evidence>
<dbReference type="PANTHER" id="PTHR30472">
    <property type="entry name" value="FERRIC ENTEROBACTIN TRANSPORT SYSTEM PERMEASE PROTEIN"/>
    <property type="match status" value="1"/>
</dbReference>
<feature type="transmembrane region" description="Helical" evidence="8">
    <location>
        <begin position="299"/>
        <end position="320"/>
    </location>
</feature>
<dbReference type="RefSeq" id="WP_004026311.1">
    <property type="nucleotide sequence ID" value="NZ_CAMXZD010000004.1"/>
</dbReference>
<evidence type="ECO:0000256" key="8">
    <source>
        <dbReference type="SAM" id="Phobius"/>
    </source>
</evidence>
<dbReference type="GO" id="GO:0033214">
    <property type="term" value="P:siderophore-iron import into cell"/>
    <property type="evidence" value="ECO:0007669"/>
    <property type="project" value="TreeGrafter"/>
</dbReference>
<dbReference type="Proteomes" id="UP001201240">
    <property type="component" value="Unassembled WGS sequence"/>
</dbReference>
<keyword evidence="7 8" id="KW-0472">Membrane</keyword>
<dbReference type="Proteomes" id="UP000253077">
    <property type="component" value="Unassembled WGS sequence"/>
</dbReference>
<dbReference type="InterPro" id="IPR000522">
    <property type="entry name" value="ABC_transptr_permease_BtuC"/>
</dbReference>
<evidence type="ECO:0000256" key="4">
    <source>
        <dbReference type="ARBA" id="ARBA00022475"/>
    </source>
</evidence>
<feature type="transmembrane region" description="Helical" evidence="8">
    <location>
        <begin position="250"/>
        <end position="268"/>
    </location>
</feature>
<dbReference type="AlphaFoldDB" id="A0AAP9ADC1"/>
<evidence type="ECO:0000256" key="3">
    <source>
        <dbReference type="ARBA" id="ARBA00022448"/>
    </source>
</evidence>
<name>A0AAP9ADC1_UREUR</name>
<evidence type="ECO:0000313" key="13">
    <source>
        <dbReference type="Proteomes" id="UP000318231"/>
    </source>
</evidence>
<organism evidence="10 13">
    <name type="scientific">Ureaplasma urealyticum</name>
    <name type="common">Ureaplasma urealyticum biotype 2</name>
    <dbReference type="NCBI Taxonomy" id="2130"/>
    <lineage>
        <taxon>Bacteria</taxon>
        <taxon>Bacillati</taxon>
        <taxon>Mycoplasmatota</taxon>
        <taxon>Mycoplasmoidales</taxon>
        <taxon>Mycoplasmoidaceae</taxon>
        <taxon>Ureaplasma</taxon>
    </lineage>
</organism>
<evidence type="ECO:0000313" key="10">
    <source>
        <dbReference type="EMBL" id="QDI65103.1"/>
    </source>
</evidence>
<reference evidence="10 13" key="2">
    <citation type="submission" date="2019-07" db="EMBL/GenBank/DDBJ databases">
        <title>Comparative genomics of three clinical Ureaplasma species: analysis of their core genomes and virulence factors.</title>
        <authorList>
            <person name="Yang T."/>
            <person name="Zhang Y."/>
            <person name="Li X."/>
            <person name="Kong Y."/>
            <person name="Yu H."/>
            <person name="Ruan Z."/>
            <person name="Xie X."/>
            <person name="Zhang J."/>
        </authorList>
    </citation>
    <scope>NUCLEOTIDE SEQUENCE [LARGE SCALE GENOMIC DNA]</scope>
    <source>
        <strain evidence="10 13">132</strain>
    </source>
</reference>
<gene>
    <name evidence="11" type="ORF">DSQ42_03035</name>
    <name evidence="10" type="ORF">FJM05_02900</name>
    <name evidence="9" type="ORF">LH652_02800</name>
</gene>
<proteinExistence type="inferred from homology"/>
<sequence>MNKIKNNEKHLFLRFKKMHNLKTFSKKGHRLKTKQIVFIVFLILFCSSFFLIDLFFTGNHLNDVKRMFENSSLSNSTYIFVPVANIIAGFSLGVGSISIQITSKNILSGPSTLGFTPMTILASTISFIITSSGVFSTVLVYCLGLIFSFVVIGVNFILVRSNFLENNFKPILVAFGIGALVTGINIVLIATHDNLKIVGWWRFIAINNTLINNYRMIVSSVLMVISTIILLFLSPYLNIIKKDYLLAKSLGIKVNLIYWLVAICVVIITISSSILLGIIALLGVIVGIITQTIFKKTHVLLLMVLAGLFGSGILSFSSYINEYIPSAREMIICIFAVPVFAYILSKRKGFVK</sequence>
<evidence type="ECO:0000256" key="7">
    <source>
        <dbReference type="ARBA" id="ARBA00023136"/>
    </source>
</evidence>
<dbReference type="EMBL" id="JAJBIS010000001">
    <property type="protein sequence ID" value="MCF1349202.1"/>
    <property type="molecule type" value="Genomic_DNA"/>
</dbReference>
<feature type="transmembrane region" description="Helical" evidence="8">
    <location>
        <begin position="171"/>
        <end position="191"/>
    </location>
</feature>
<keyword evidence="3" id="KW-0813">Transport</keyword>
<feature type="transmembrane region" description="Helical" evidence="8">
    <location>
        <begin position="217"/>
        <end position="238"/>
    </location>
</feature>
<comment type="similarity">
    <text evidence="2">Belongs to the binding-protein-dependent transport system permease family. FecCD subfamily.</text>
</comment>
<dbReference type="InterPro" id="IPR037294">
    <property type="entry name" value="ABC_BtuC-like"/>
</dbReference>
<dbReference type="Pfam" id="PF01032">
    <property type="entry name" value="FecCD"/>
    <property type="match status" value="1"/>
</dbReference>
<comment type="subcellular location">
    <subcellularLocation>
        <location evidence="1">Cell membrane</location>
        <topology evidence="1">Multi-pass membrane protein</topology>
    </subcellularLocation>
</comment>
<dbReference type="Gene3D" id="1.10.3470.10">
    <property type="entry name" value="ABC transporter involved in vitamin B12 uptake, BtuC"/>
    <property type="match status" value="1"/>
</dbReference>
<keyword evidence="5 8" id="KW-0812">Transmembrane</keyword>
<dbReference type="GO" id="GO:0005886">
    <property type="term" value="C:plasma membrane"/>
    <property type="evidence" value="ECO:0007669"/>
    <property type="project" value="UniProtKB-SubCell"/>
</dbReference>
<evidence type="ECO:0000256" key="5">
    <source>
        <dbReference type="ARBA" id="ARBA00022692"/>
    </source>
</evidence>
<dbReference type="EMBL" id="QOKT01000027">
    <property type="protein sequence ID" value="RCJ00562.1"/>
    <property type="molecule type" value="Genomic_DNA"/>
</dbReference>
<evidence type="ECO:0000313" key="12">
    <source>
        <dbReference type="Proteomes" id="UP000253077"/>
    </source>
</evidence>
<feature type="transmembrane region" description="Helical" evidence="8">
    <location>
        <begin position="113"/>
        <end position="132"/>
    </location>
</feature>
<evidence type="ECO:0000256" key="6">
    <source>
        <dbReference type="ARBA" id="ARBA00022989"/>
    </source>
</evidence>
<evidence type="ECO:0000313" key="14">
    <source>
        <dbReference type="Proteomes" id="UP001201240"/>
    </source>
</evidence>
<reference evidence="11 12" key="1">
    <citation type="submission" date="2018-07" db="EMBL/GenBank/DDBJ databases">
        <title>Ureaplasma urealyticum 1000 the multidrug-resistant clinical isolate obtained from scrapings of the urogenital tract of a woman with inflammatory diseases of the reproductive organs.</title>
        <authorList>
            <person name="Kolesnikova E.A."/>
            <person name="Alekseeva A.E."/>
            <person name="Brusnigina N.F."/>
            <person name="Makhova M.A."/>
        </authorList>
    </citation>
    <scope>NUCLEOTIDE SEQUENCE [LARGE SCALE GENOMIC DNA]</scope>
    <source>
        <strain evidence="11 12">1000</strain>
    </source>
</reference>
<dbReference type="PANTHER" id="PTHR30472:SF25">
    <property type="entry name" value="ABC TRANSPORTER PERMEASE PROTEIN MJ0876-RELATED"/>
    <property type="match status" value="1"/>
</dbReference>
<dbReference type="SUPFAM" id="SSF81345">
    <property type="entry name" value="ABC transporter involved in vitamin B12 uptake, BtuC"/>
    <property type="match status" value="1"/>
</dbReference>
<dbReference type="EMBL" id="CP041200">
    <property type="protein sequence ID" value="QDI65103.1"/>
    <property type="molecule type" value="Genomic_DNA"/>
</dbReference>
<evidence type="ECO:0000256" key="1">
    <source>
        <dbReference type="ARBA" id="ARBA00004651"/>
    </source>
</evidence>
<evidence type="ECO:0000256" key="2">
    <source>
        <dbReference type="ARBA" id="ARBA00007935"/>
    </source>
</evidence>
<evidence type="ECO:0000313" key="11">
    <source>
        <dbReference type="EMBL" id="RCJ00562.1"/>
    </source>
</evidence>
<feature type="transmembrane region" description="Helical" evidence="8">
    <location>
        <begin position="326"/>
        <end position="344"/>
    </location>
</feature>